<evidence type="ECO:0000256" key="5">
    <source>
        <dbReference type="HAMAP-Rule" id="MF_01107"/>
    </source>
</evidence>
<dbReference type="GO" id="GO:0003992">
    <property type="term" value="F:N2-acetyl-L-ornithine:2-oxoglutarate 5-aminotransferase activity"/>
    <property type="evidence" value="ECO:0007669"/>
    <property type="project" value="UniProtKB-UniRule"/>
</dbReference>
<dbReference type="InterPro" id="IPR015421">
    <property type="entry name" value="PyrdxlP-dep_Trfase_major"/>
</dbReference>
<dbReference type="InterPro" id="IPR015424">
    <property type="entry name" value="PyrdxlP-dep_Trfase"/>
</dbReference>
<name>A0A5C8PKR3_9HYPH</name>
<evidence type="ECO:0000313" key="7">
    <source>
        <dbReference type="Proteomes" id="UP000321638"/>
    </source>
</evidence>
<organism evidence="6 7">
    <name type="scientific">Vineibacter terrae</name>
    <dbReference type="NCBI Taxonomy" id="2586908"/>
    <lineage>
        <taxon>Bacteria</taxon>
        <taxon>Pseudomonadati</taxon>
        <taxon>Pseudomonadota</taxon>
        <taxon>Alphaproteobacteria</taxon>
        <taxon>Hyphomicrobiales</taxon>
        <taxon>Vineibacter</taxon>
    </lineage>
</organism>
<comment type="caution">
    <text evidence="6">The sequence shown here is derived from an EMBL/GenBank/DDBJ whole genome shotgun (WGS) entry which is preliminary data.</text>
</comment>
<dbReference type="PROSITE" id="PS00600">
    <property type="entry name" value="AA_TRANSFER_CLASS_3"/>
    <property type="match status" value="1"/>
</dbReference>
<dbReference type="CDD" id="cd00610">
    <property type="entry name" value="OAT_like"/>
    <property type="match status" value="1"/>
</dbReference>
<dbReference type="InterPro" id="IPR004636">
    <property type="entry name" value="AcOrn/SuccOrn_fam"/>
</dbReference>
<evidence type="ECO:0000256" key="4">
    <source>
        <dbReference type="ARBA" id="ARBA00022898"/>
    </source>
</evidence>
<feature type="binding site" evidence="5">
    <location>
        <position position="271"/>
    </location>
    <ligand>
        <name>N(2)-acetyl-L-ornithine</name>
        <dbReference type="ChEBI" id="CHEBI:57805"/>
    </ligand>
</feature>
<keyword evidence="7" id="KW-1185">Reference proteome</keyword>
<dbReference type="InterPro" id="IPR005814">
    <property type="entry name" value="Aminotrans_3"/>
</dbReference>
<dbReference type="GO" id="GO:0030170">
    <property type="term" value="F:pyridoxal phosphate binding"/>
    <property type="evidence" value="ECO:0007669"/>
    <property type="project" value="InterPro"/>
</dbReference>
<dbReference type="Pfam" id="PF00202">
    <property type="entry name" value="Aminotran_3"/>
    <property type="match status" value="1"/>
</dbReference>
<keyword evidence="1 5" id="KW-0055">Arginine biosynthesis</keyword>
<evidence type="ECO:0000256" key="2">
    <source>
        <dbReference type="ARBA" id="ARBA00022576"/>
    </source>
</evidence>
<dbReference type="AlphaFoldDB" id="A0A5C8PKR3"/>
<comment type="subunit">
    <text evidence="5">Homodimer.</text>
</comment>
<comment type="catalytic activity">
    <reaction evidence="5">
        <text>N(2)-acetyl-L-ornithine + 2-oxoglutarate = N-acetyl-L-glutamate 5-semialdehyde + L-glutamate</text>
        <dbReference type="Rhea" id="RHEA:18049"/>
        <dbReference type="ChEBI" id="CHEBI:16810"/>
        <dbReference type="ChEBI" id="CHEBI:29123"/>
        <dbReference type="ChEBI" id="CHEBI:29985"/>
        <dbReference type="ChEBI" id="CHEBI:57805"/>
        <dbReference type="EC" id="2.6.1.11"/>
    </reaction>
</comment>
<dbReference type="SUPFAM" id="SSF53383">
    <property type="entry name" value="PLP-dependent transferases"/>
    <property type="match status" value="1"/>
</dbReference>
<comment type="pathway">
    <text evidence="5">Amino-acid biosynthesis; L-arginine biosynthesis; N(2)-acetyl-L-ornithine from L-glutamate: step 4/4.</text>
</comment>
<dbReference type="EC" id="2.6.1.11" evidence="5"/>
<comment type="cofactor">
    <cofactor evidence="5">
        <name>pyridoxal 5'-phosphate</name>
        <dbReference type="ChEBI" id="CHEBI:597326"/>
    </cofactor>
    <text evidence="5">Binds 1 pyridoxal phosphate per subunit.</text>
</comment>
<dbReference type="GO" id="GO:0042802">
    <property type="term" value="F:identical protein binding"/>
    <property type="evidence" value="ECO:0007669"/>
    <property type="project" value="TreeGrafter"/>
</dbReference>
<dbReference type="GO" id="GO:0006526">
    <property type="term" value="P:L-arginine biosynthetic process"/>
    <property type="evidence" value="ECO:0007669"/>
    <property type="project" value="UniProtKB-UniRule"/>
</dbReference>
<comment type="subcellular location">
    <subcellularLocation>
        <location evidence="5">Cytoplasm</location>
    </subcellularLocation>
</comment>
<feature type="modified residue" description="N6-(pyridoxal phosphate)lysine" evidence="5">
    <location>
        <position position="243"/>
    </location>
</feature>
<dbReference type="Gene3D" id="3.40.640.10">
    <property type="entry name" value="Type I PLP-dependent aspartate aminotransferase-like (Major domain)"/>
    <property type="match status" value="1"/>
</dbReference>
<accession>A0A5C8PKR3</accession>
<dbReference type="PANTHER" id="PTHR11986">
    <property type="entry name" value="AMINOTRANSFERASE CLASS III"/>
    <property type="match status" value="1"/>
</dbReference>
<dbReference type="OrthoDB" id="9801834at2"/>
<feature type="binding site" evidence="5">
    <location>
        <begin position="96"/>
        <end position="97"/>
    </location>
    <ligand>
        <name>pyridoxal 5'-phosphate</name>
        <dbReference type="ChEBI" id="CHEBI:597326"/>
    </ligand>
</feature>
<dbReference type="HAMAP" id="MF_01107">
    <property type="entry name" value="ArgD_aminotrans_3"/>
    <property type="match status" value="1"/>
</dbReference>
<feature type="binding site" evidence="5">
    <location>
        <position position="129"/>
    </location>
    <ligand>
        <name>pyridoxal 5'-phosphate</name>
        <dbReference type="ChEBI" id="CHEBI:597326"/>
    </ligand>
</feature>
<dbReference type="InterPro" id="IPR015422">
    <property type="entry name" value="PyrdxlP-dep_Trfase_small"/>
</dbReference>
<dbReference type="PANTHER" id="PTHR11986:SF113">
    <property type="entry name" value="SUCCINYLORNITHINE TRANSAMINASE"/>
    <property type="match status" value="1"/>
</dbReference>
<evidence type="ECO:0000256" key="1">
    <source>
        <dbReference type="ARBA" id="ARBA00022571"/>
    </source>
</evidence>
<feature type="binding site" evidence="5">
    <location>
        <position position="272"/>
    </location>
    <ligand>
        <name>pyridoxal 5'-phosphate</name>
        <dbReference type="ChEBI" id="CHEBI:597326"/>
    </ligand>
</feature>
<dbReference type="UniPathway" id="UPA00068">
    <property type="reaction ID" value="UER00109"/>
</dbReference>
<dbReference type="NCBIfam" id="TIGR00707">
    <property type="entry name" value="argD"/>
    <property type="match status" value="1"/>
</dbReference>
<keyword evidence="5" id="KW-0963">Cytoplasm</keyword>
<dbReference type="InterPro" id="IPR050103">
    <property type="entry name" value="Class-III_PLP-dep_AT"/>
</dbReference>
<dbReference type="Gene3D" id="3.90.1150.10">
    <property type="entry name" value="Aspartate Aminotransferase, domain 1"/>
    <property type="match status" value="1"/>
</dbReference>
<keyword evidence="5" id="KW-0028">Amino-acid biosynthesis</keyword>
<feature type="binding site" evidence="5">
    <location>
        <position position="132"/>
    </location>
    <ligand>
        <name>N(2)-acetyl-L-ornithine</name>
        <dbReference type="ChEBI" id="CHEBI:57805"/>
    </ligand>
</feature>
<dbReference type="PIRSF" id="PIRSF000521">
    <property type="entry name" value="Transaminase_4ab_Lys_Orn"/>
    <property type="match status" value="1"/>
</dbReference>
<dbReference type="EMBL" id="VDUZ01000020">
    <property type="protein sequence ID" value="TXL74151.1"/>
    <property type="molecule type" value="Genomic_DNA"/>
</dbReference>
<reference evidence="6 7" key="1">
    <citation type="submission" date="2019-06" db="EMBL/GenBank/DDBJ databases">
        <title>New taxonomy in bacterial strain CC-CFT640, isolated from vineyard.</title>
        <authorList>
            <person name="Lin S.-Y."/>
            <person name="Tsai C.-F."/>
            <person name="Young C.-C."/>
        </authorList>
    </citation>
    <scope>NUCLEOTIDE SEQUENCE [LARGE SCALE GENOMIC DNA]</scope>
    <source>
        <strain evidence="6 7">CC-CFT640</strain>
    </source>
</reference>
<evidence type="ECO:0000313" key="6">
    <source>
        <dbReference type="EMBL" id="TXL74151.1"/>
    </source>
</evidence>
<feature type="binding site" evidence="5">
    <location>
        <begin position="214"/>
        <end position="217"/>
    </location>
    <ligand>
        <name>pyridoxal 5'-phosphate</name>
        <dbReference type="ChEBI" id="CHEBI:597326"/>
    </ligand>
</feature>
<dbReference type="NCBIfam" id="NF002325">
    <property type="entry name" value="PRK01278.1"/>
    <property type="match status" value="1"/>
</dbReference>
<comment type="similarity">
    <text evidence="5">Belongs to the class-III pyridoxal-phosphate-dependent aminotransferase family. ArgD subfamily.</text>
</comment>
<keyword evidence="2 5" id="KW-0032">Aminotransferase</keyword>
<evidence type="ECO:0000256" key="3">
    <source>
        <dbReference type="ARBA" id="ARBA00022679"/>
    </source>
</evidence>
<sequence>MIPAVMPTYDRKDVAFERGEGSYLYAADGRRFLDYTSGIAVNNLGHCHPTVVKALQEQAARLWHTSNLYRIAHGERLAQRLVENSFADTMFFSNSGAEAIEGGIKLVRKYQYVNGRPQRYKIICFDQAFHGRTGAALAATGNEKYLQGFGPRAPGFVHVPLNNTNVVRDAIDDETAAILVEPIQGEGGVRPGSGEFLRALRQICDEFGLLLFFDEIQCGFGRTGKLWAYEWFDVKPDVMAVAKGIGNGFPLGAFMATEKAAAGMVFGTHGSTYGGNPLGTAVGNAVLDVMLAPGFFAGVRERIGYFRPKLEALVARHPKVLAEVRGTGFITGLRCVVPSADMVNALFERQMLTVGAGDNVVRIYPSLVATREDLDHGLAIIDDACRALAGAANG</sequence>
<dbReference type="FunFam" id="3.40.640.10:FF:000004">
    <property type="entry name" value="Acetylornithine aminotransferase"/>
    <property type="match status" value="1"/>
</dbReference>
<keyword evidence="3 5" id="KW-0808">Transferase</keyword>
<dbReference type="GO" id="GO:0005737">
    <property type="term" value="C:cytoplasm"/>
    <property type="evidence" value="ECO:0007669"/>
    <property type="project" value="UniProtKB-SubCell"/>
</dbReference>
<keyword evidence="4 5" id="KW-0663">Pyridoxal phosphate</keyword>
<comment type="miscellaneous">
    <text evidence="5">May also have succinyldiaminopimelate aminotransferase activity, thus carrying out the corresponding step in lysine biosynthesis.</text>
</comment>
<dbReference type="InterPro" id="IPR049704">
    <property type="entry name" value="Aminotrans_3_PPA_site"/>
</dbReference>
<gene>
    <name evidence="5" type="primary">argD</name>
    <name evidence="6" type="ORF">FHP25_18290</name>
</gene>
<dbReference type="Proteomes" id="UP000321638">
    <property type="component" value="Unassembled WGS sequence"/>
</dbReference>
<proteinExistence type="inferred from homology"/>
<protein>
    <recommendedName>
        <fullName evidence="5">Acetylornithine aminotransferase</fullName>
        <shortName evidence="5">ACOAT</shortName>
        <ecNumber evidence="5">2.6.1.11</ecNumber>
    </recommendedName>
</protein>